<organism evidence="2 3">
    <name type="scientific">Streptomyces fructofermentans</name>
    <dbReference type="NCBI Taxonomy" id="152141"/>
    <lineage>
        <taxon>Bacteria</taxon>
        <taxon>Bacillati</taxon>
        <taxon>Actinomycetota</taxon>
        <taxon>Actinomycetes</taxon>
        <taxon>Kitasatosporales</taxon>
        <taxon>Streptomycetaceae</taxon>
        <taxon>Streptomyces</taxon>
    </lineage>
</organism>
<evidence type="ECO:0000256" key="1">
    <source>
        <dbReference type="SAM" id="MobiDB-lite"/>
    </source>
</evidence>
<sequence length="91" mass="9946">METERAGTAYAVGTKPRKWSRTVARSVARPEASTPTCGYTGLPEAELPSRAVPDRSLFVAKNGVRHASEENNASYRECYTQLLKSSITSLL</sequence>
<accession>A0A918NQH6</accession>
<proteinExistence type="predicted"/>
<evidence type="ECO:0000313" key="2">
    <source>
        <dbReference type="EMBL" id="GGX87404.1"/>
    </source>
</evidence>
<keyword evidence="3" id="KW-1185">Reference proteome</keyword>
<dbReference type="EMBL" id="BMWD01000028">
    <property type="protein sequence ID" value="GGX87404.1"/>
    <property type="molecule type" value="Genomic_DNA"/>
</dbReference>
<evidence type="ECO:0000313" key="3">
    <source>
        <dbReference type="Proteomes" id="UP000645555"/>
    </source>
</evidence>
<name>A0A918NQH6_9ACTN</name>
<reference evidence="2" key="1">
    <citation type="journal article" date="2014" name="Int. J. Syst. Evol. Microbiol.">
        <title>Complete genome sequence of Corynebacterium casei LMG S-19264T (=DSM 44701T), isolated from a smear-ripened cheese.</title>
        <authorList>
            <consortium name="US DOE Joint Genome Institute (JGI-PGF)"/>
            <person name="Walter F."/>
            <person name="Albersmeier A."/>
            <person name="Kalinowski J."/>
            <person name="Ruckert C."/>
        </authorList>
    </citation>
    <scope>NUCLEOTIDE SEQUENCE</scope>
    <source>
        <strain evidence="2">JCM 4956</strain>
    </source>
</reference>
<dbReference type="Proteomes" id="UP000645555">
    <property type="component" value="Unassembled WGS sequence"/>
</dbReference>
<feature type="region of interest" description="Disordered" evidence="1">
    <location>
        <begin position="21"/>
        <end position="41"/>
    </location>
</feature>
<gene>
    <name evidence="2" type="ORF">GCM10010515_63480</name>
</gene>
<protein>
    <submittedName>
        <fullName evidence="2">Uncharacterized protein</fullName>
    </submittedName>
</protein>
<reference evidence="2" key="2">
    <citation type="submission" date="2020-09" db="EMBL/GenBank/DDBJ databases">
        <authorList>
            <person name="Sun Q."/>
            <person name="Ohkuma M."/>
        </authorList>
    </citation>
    <scope>NUCLEOTIDE SEQUENCE</scope>
    <source>
        <strain evidence="2">JCM 4956</strain>
    </source>
</reference>
<dbReference type="AlphaFoldDB" id="A0A918NQH6"/>
<comment type="caution">
    <text evidence="2">The sequence shown here is derived from an EMBL/GenBank/DDBJ whole genome shotgun (WGS) entry which is preliminary data.</text>
</comment>